<dbReference type="SUPFAM" id="SSF51735">
    <property type="entry name" value="NAD(P)-binding Rossmann-fold domains"/>
    <property type="match status" value="1"/>
</dbReference>
<evidence type="ECO:0000256" key="1">
    <source>
        <dbReference type="ARBA" id="ARBA00023002"/>
    </source>
</evidence>
<evidence type="ECO:0000313" key="5">
    <source>
        <dbReference type="EMBL" id="CAB4629361.1"/>
    </source>
</evidence>
<dbReference type="GO" id="GO:0005829">
    <property type="term" value="C:cytosol"/>
    <property type="evidence" value="ECO:0007669"/>
    <property type="project" value="TreeGrafter"/>
</dbReference>
<keyword evidence="1" id="KW-0560">Oxidoreductase</keyword>
<dbReference type="PROSITE" id="PS00671">
    <property type="entry name" value="D_2_HYDROXYACID_DH_3"/>
    <property type="match status" value="1"/>
</dbReference>
<dbReference type="EMBL" id="CAEZVP010000029">
    <property type="protein sequence ID" value="CAB4629361.1"/>
    <property type="molecule type" value="Genomic_DNA"/>
</dbReference>
<dbReference type="InterPro" id="IPR006140">
    <property type="entry name" value="D-isomer_DH_NAD-bd"/>
</dbReference>
<dbReference type="InterPro" id="IPR036291">
    <property type="entry name" value="NAD(P)-bd_dom_sf"/>
</dbReference>
<dbReference type="GO" id="GO:0051287">
    <property type="term" value="F:NAD binding"/>
    <property type="evidence" value="ECO:0007669"/>
    <property type="project" value="InterPro"/>
</dbReference>
<dbReference type="InterPro" id="IPR006139">
    <property type="entry name" value="D-isomer_2_OHA_DH_cat_dom"/>
</dbReference>
<evidence type="ECO:0000256" key="2">
    <source>
        <dbReference type="ARBA" id="ARBA00023027"/>
    </source>
</evidence>
<dbReference type="InterPro" id="IPR050223">
    <property type="entry name" value="D-isomer_2-hydroxyacid_DH"/>
</dbReference>
<dbReference type="GO" id="GO:0030267">
    <property type="term" value="F:glyoxylate reductase (NADPH) activity"/>
    <property type="evidence" value="ECO:0007669"/>
    <property type="project" value="TreeGrafter"/>
</dbReference>
<gene>
    <name evidence="5" type="ORF">UFOPK2046_00271</name>
</gene>
<name>A0A6J6IXS3_9ZZZZ</name>
<sequence>MKVLIAFDPSDEDKPLIEKVWPKEIQPVILPKDSIESIKEDIPEIEAIIGPMRGAGIDIIKAAKNLKLIHTLGHGVDALLQPNFKEELTRRDIKICRSNSAGIAIAEFNISNMIAISRRNVNIHNALVEKGDWATKLKANRSQGVLGGELWESTLGLIGYGNIGKETASRAKALGMKVGALVRTKKDDPLLDFQDTELKSFLGKCNYVVITAPLTDSTRNLINADSIKLMKDGAYLLNISRGPIVNEGALHAALTSGKLSGAALDVFEVEEQGGVMSGYPSKFDFKGQNVIFTPHLSGATRETRVRAMKVIGDNLQRLIDGSPLVNVVDLNDEF</sequence>
<evidence type="ECO:0000259" key="3">
    <source>
        <dbReference type="Pfam" id="PF00389"/>
    </source>
</evidence>
<dbReference type="AlphaFoldDB" id="A0A6J6IXS3"/>
<dbReference type="PANTHER" id="PTHR10996">
    <property type="entry name" value="2-HYDROXYACID DEHYDROGENASE-RELATED"/>
    <property type="match status" value="1"/>
</dbReference>
<dbReference type="PANTHER" id="PTHR10996:SF178">
    <property type="entry name" value="2-HYDROXYACID DEHYDROGENASE YGL185C-RELATED"/>
    <property type="match status" value="1"/>
</dbReference>
<dbReference type="Pfam" id="PF02826">
    <property type="entry name" value="2-Hacid_dh_C"/>
    <property type="match status" value="1"/>
</dbReference>
<organism evidence="5">
    <name type="scientific">freshwater metagenome</name>
    <dbReference type="NCBI Taxonomy" id="449393"/>
    <lineage>
        <taxon>unclassified sequences</taxon>
        <taxon>metagenomes</taxon>
        <taxon>ecological metagenomes</taxon>
    </lineage>
</organism>
<keyword evidence="2" id="KW-0520">NAD</keyword>
<feature type="domain" description="D-isomer specific 2-hydroxyacid dehydrogenase catalytic" evidence="3">
    <location>
        <begin position="7"/>
        <end position="328"/>
    </location>
</feature>
<dbReference type="Pfam" id="PF00389">
    <property type="entry name" value="2-Hacid_dh"/>
    <property type="match status" value="1"/>
</dbReference>
<evidence type="ECO:0000259" key="4">
    <source>
        <dbReference type="Pfam" id="PF02826"/>
    </source>
</evidence>
<protein>
    <submittedName>
        <fullName evidence="5">Unannotated protein</fullName>
    </submittedName>
</protein>
<dbReference type="SUPFAM" id="SSF52283">
    <property type="entry name" value="Formate/glycerate dehydrogenase catalytic domain-like"/>
    <property type="match status" value="1"/>
</dbReference>
<accession>A0A6J6IXS3</accession>
<feature type="domain" description="D-isomer specific 2-hydroxyacid dehydrogenase NAD-binding" evidence="4">
    <location>
        <begin position="112"/>
        <end position="297"/>
    </location>
</feature>
<reference evidence="5" key="1">
    <citation type="submission" date="2020-05" db="EMBL/GenBank/DDBJ databases">
        <authorList>
            <person name="Chiriac C."/>
            <person name="Salcher M."/>
            <person name="Ghai R."/>
            <person name="Kavagutti S V."/>
        </authorList>
    </citation>
    <scope>NUCLEOTIDE SEQUENCE</scope>
</reference>
<dbReference type="InterPro" id="IPR029753">
    <property type="entry name" value="D-isomer_DH_CS"/>
</dbReference>
<dbReference type="GO" id="GO:0016618">
    <property type="term" value="F:hydroxypyruvate reductase [NAD(P)H] activity"/>
    <property type="evidence" value="ECO:0007669"/>
    <property type="project" value="TreeGrafter"/>
</dbReference>
<dbReference type="Gene3D" id="3.40.50.720">
    <property type="entry name" value="NAD(P)-binding Rossmann-like Domain"/>
    <property type="match status" value="2"/>
</dbReference>
<proteinExistence type="predicted"/>